<dbReference type="EC" id="2.5.1.120" evidence="8"/>
<dbReference type="InterPro" id="IPR058240">
    <property type="entry name" value="rSAM_sf"/>
</dbReference>
<evidence type="ECO:0000256" key="5">
    <source>
        <dbReference type="ARBA" id="ARBA00023004"/>
    </source>
</evidence>
<reference evidence="8" key="1">
    <citation type="submission" date="2018-06" db="EMBL/GenBank/DDBJ databases">
        <authorList>
            <person name="Zhirakovskaya E."/>
        </authorList>
    </citation>
    <scope>NUCLEOTIDE SEQUENCE</scope>
</reference>
<dbReference type="InterPro" id="IPR034405">
    <property type="entry name" value="F420"/>
</dbReference>
<dbReference type="NCBIfam" id="TIGR03700">
    <property type="entry name" value="mena_SCO4494"/>
    <property type="match status" value="1"/>
</dbReference>
<dbReference type="Pfam" id="PF19288">
    <property type="entry name" value="CofH_C"/>
    <property type="match status" value="1"/>
</dbReference>
<feature type="domain" description="Radical SAM core" evidence="7">
    <location>
        <begin position="55"/>
        <end position="288"/>
    </location>
</feature>
<dbReference type="Gene3D" id="3.20.20.70">
    <property type="entry name" value="Aldolase class I"/>
    <property type="match status" value="1"/>
</dbReference>
<dbReference type="InterPro" id="IPR045567">
    <property type="entry name" value="CofH/MnqC-like_C"/>
</dbReference>
<evidence type="ECO:0000313" key="8">
    <source>
        <dbReference type="EMBL" id="VAX22128.1"/>
    </source>
</evidence>
<gene>
    <name evidence="8" type="ORF">MNBD_NITROSPINAE03-1049</name>
</gene>
<evidence type="ECO:0000256" key="3">
    <source>
        <dbReference type="ARBA" id="ARBA00022691"/>
    </source>
</evidence>
<evidence type="ECO:0000256" key="6">
    <source>
        <dbReference type="ARBA" id="ARBA00023014"/>
    </source>
</evidence>
<dbReference type="GO" id="GO:0009234">
    <property type="term" value="P:menaquinone biosynthetic process"/>
    <property type="evidence" value="ECO:0007669"/>
    <property type="project" value="InterPro"/>
</dbReference>
<dbReference type="PANTHER" id="PTHR43076:SF7">
    <property type="entry name" value="AMINODEOXYFUTALOSINE SYNTHASE"/>
    <property type="match status" value="1"/>
</dbReference>
<dbReference type="GO" id="GO:0046872">
    <property type="term" value="F:metal ion binding"/>
    <property type="evidence" value="ECO:0007669"/>
    <property type="project" value="UniProtKB-KW"/>
</dbReference>
<evidence type="ECO:0000256" key="2">
    <source>
        <dbReference type="ARBA" id="ARBA00022485"/>
    </source>
</evidence>
<dbReference type="AlphaFoldDB" id="A0A3B1CDV9"/>
<evidence type="ECO:0000256" key="4">
    <source>
        <dbReference type="ARBA" id="ARBA00022723"/>
    </source>
</evidence>
<dbReference type="SFLD" id="SFLDS00029">
    <property type="entry name" value="Radical_SAM"/>
    <property type="match status" value="1"/>
</dbReference>
<keyword evidence="2" id="KW-0004">4Fe-4S</keyword>
<protein>
    <submittedName>
        <fullName evidence="8">Aminodeoxyfutalosine synthase</fullName>
        <ecNumber evidence="8">2.5.1.120</ecNumber>
    </submittedName>
</protein>
<name>A0A3B1CDV9_9ZZZZ</name>
<dbReference type="SFLD" id="SFLDG01389">
    <property type="entry name" value="menaquinone_synthsis_involved"/>
    <property type="match status" value="1"/>
</dbReference>
<accession>A0A3B1CDV9</accession>
<evidence type="ECO:0000259" key="7">
    <source>
        <dbReference type="PROSITE" id="PS51918"/>
    </source>
</evidence>
<dbReference type="HAMAP" id="MF_00993">
    <property type="entry name" value="MqnE"/>
    <property type="match status" value="1"/>
</dbReference>
<keyword evidence="5" id="KW-0408">Iron</keyword>
<dbReference type="SFLD" id="SFLDF00343">
    <property type="entry name" value="aminofutalosine_synthase_(mqnE"/>
    <property type="match status" value="1"/>
</dbReference>
<dbReference type="PIRSF" id="PIRSF004762">
    <property type="entry name" value="CHP00423"/>
    <property type="match status" value="1"/>
</dbReference>
<dbReference type="InterPro" id="IPR013785">
    <property type="entry name" value="Aldolase_TIM"/>
</dbReference>
<dbReference type="InterPro" id="IPR022432">
    <property type="entry name" value="MqnE"/>
</dbReference>
<dbReference type="SMART" id="SM00729">
    <property type="entry name" value="Elp3"/>
    <property type="match status" value="1"/>
</dbReference>
<dbReference type="GO" id="GO:0044689">
    <property type="term" value="F:7,8-didemethyl-8-hydroxy-5-deazariboflavin synthase activity"/>
    <property type="evidence" value="ECO:0007669"/>
    <property type="project" value="TreeGrafter"/>
</dbReference>
<organism evidence="8">
    <name type="scientific">hydrothermal vent metagenome</name>
    <dbReference type="NCBI Taxonomy" id="652676"/>
    <lineage>
        <taxon>unclassified sequences</taxon>
        <taxon>metagenomes</taxon>
        <taxon>ecological metagenomes</taxon>
    </lineage>
</organism>
<dbReference type="SFLD" id="SFLDF00342">
    <property type="entry name" value="cyclic_dehypoxanthine_futalosi"/>
    <property type="match status" value="1"/>
</dbReference>
<dbReference type="GO" id="GO:0102573">
    <property type="term" value="F:aminodeoxyfutalosine synthase activity"/>
    <property type="evidence" value="ECO:0007669"/>
    <property type="project" value="UniProtKB-EC"/>
</dbReference>
<keyword evidence="4" id="KW-0479">Metal-binding</keyword>
<proteinExistence type="inferred from homology"/>
<dbReference type="NCBIfam" id="TIGR00423">
    <property type="entry name" value="CofH family radical SAM protein"/>
    <property type="match status" value="1"/>
</dbReference>
<dbReference type="PANTHER" id="PTHR43076">
    <property type="entry name" value="FO SYNTHASE (COFH)"/>
    <property type="match status" value="1"/>
</dbReference>
<keyword evidence="8" id="KW-0808">Transferase</keyword>
<dbReference type="SUPFAM" id="SSF102114">
    <property type="entry name" value="Radical SAM enzymes"/>
    <property type="match status" value="1"/>
</dbReference>
<dbReference type="EMBL" id="UOGB01000227">
    <property type="protein sequence ID" value="VAX22128.1"/>
    <property type="molecule type" value="Genomic_DNA"/>
</dbReference>
<dbReference type="SFLD" id="SFLDG01064">
    <property type="entry name" value="F420__menaquinone_cofactor_bio"/>
    <property type="match status" value="1"/>
</dbReference>
<dbReference type="InterPro" id="IPR007197">
    <property type="entry name" value="rSAM"/>
</dbReference>
<keyword evidence="6" id="KW-0411">Iron-sulfur</keyword>
<sequence>MINTFDPDLQPIAEKVEAKERLSFEDGLILDATPDLLALGSMANVVRERLNADKTYYITNRHINHTNVCVNSCRFCAFSKKEDEAGAYAMELETVLSEAHKYDGQKFSEFHIVGGLHPSLPYSYYVDMIARLSDEFPHVHLQAYTAVEIAYFSKISGMTIRQVLVDLKEAGLGSLPGGGAEIFADRVRKKICPEKIDADTWLKTHKTAHKVGLNTNATMLYGHIESGEDRVDHLIQLREAQDQTGGFLTFIPLAFHPENTKYEDRPRTSGMMDLRMISMARLMLDNFPHIKAFWIMIGEKLAQISLSFGADDLDGTVVEEKITHAAGAKTDQGMARERLEGLIREAGRTPVERDTVYNIVGV</sequence>
<dbReference type="InterPro" id="IPR020050">
    <property type="entry name" value="FO_synthase_su2"/>
</dbReference>
<dbReference type="Pfam" id="PF04055">
    <property type="entry name" value="Radical_SAM"/>
    <property type="match status" value="1"/>
</dbReference>
<comment type="cofactor">
    <cofactor evidence="1">
        <name>[4Fe-4S] cluster</name>
        <dbReference type="ChEBI" id="CHEBI:49883"/>
    </cofactor>
</comment>
<dbReference type="InterPro" id="IPR006638">
    <property type="entry name" value="Elp3/MiaA/NifB-like_rSAM"/>
</dbReference>
<dbReference type="PROSITE" id="PS51918">
    <property type="entry name" value="RADICAL_SAM"/>
    <property type="match status" value="1"/>
</dbReference>
<evidence type="ECO:0000256" key="1">
    <source>
        <dbReference type="ARBA" id="ARBA00001966"/>
    </source>
</evidence>
<dbReference type="GO" id="GO:0051539">
    <property type="term" value="F:4 iron, 4 sulfur cluster binding"/>
    <property type="evidence" value="ECO:0007669"/>
    <property type="project" value="UniProtKB-KW"/>
</dbReference>
<keyword evidence="3" id="KW-0949">S-adenosyl-L-methionine</keyword>